<keyword evidence="1" id="KW-0472">Membrane</keyword>
<organism evidence="2 3">
    <name type="scientific">Streptomyces argenteolus</name>
    <dbReference type="NCBI Taxonomy" id="67274"/>
    <lineage>
        <taxon>Bacteria</taxon>
        <taxon>Bacillati</taxon>
        <taxon>Actinomycetota</taxon>
        <taxon>Actinomycetes</taxon>
        <taxon>Kitasatosporales</taxon>
        <taxon>Streptomycetaceae</taxon>
        <taxon>Streptomyces</taxon>
    </lineage>
</organism>
<feature type="transmembrane region" description="Helical" evidence="1">
    <location>
        <begin position="12"/>
        <end position="37"/>
    </location>
</feature>
<protein>
    <submittedName>
        <fullName evidence="2">Uncharacterized protein</fullName>
    </submittedName>
</protein>
<evidence type="ECO:0000313" key="2">
    <source>
        <dbReference type="EMBL" id="MFF5900605.1"/>
    </source>
</evidence>
<keyword evidence="3" id="KW-1185">Reference proteome</keyword>
<keyword evidence="1" id="KW-0812">Transmembrane</keyword>
<name>A0ABW6XFT2_9ACTN</name>
<dbReference type="RefSeq" id="WP_387908725.1">
    <property type="nucleotide sequence ID" value="NZ_JBIBEG010000014.1"/>
</dbReference>
<feature type="transmembrane region" description="Helical" evidence="1">
    <location>
        <begin position="135"/>
        <end position="154"/>
    </location>
</feature>
<accession>A0ABW6XFT2</accession>
<sequence length="307" mass="32436">MTSGGGARTALHLFLVWATMSVAVPVLGLGLLAAGWGGGAGRAAALFLLGVPLTVALLATTGVPVRTLVPLCASARRRFGWAVLVFVLGTAGVLSGVAAYGEDVDLGSAGARLALTGVPYAVAAAFFVPGRWVRLGAVGALAAGVAYGGFIGPAQSRHRQQEAEIARYREHAELLYMGAAPSGMRVTRVLAEPASFSVEYRSVREDDVALVGLTVRSLLTPPARCSDLVQQGVTCRVDAHGERRTVRDLPDGGHEVTLTRRERSAEFEVSSQTLDETGLRRLLDTVHPLSDAELETLMREEKIDRNL</sequence>
<evidence type="ECO:0000256" key="1">
    <source>
        <dbReference type="SAM" id="Phobius"/>
    </source>
</evidence>
<feature type="transmembrane region" description="Helical" evidence="1">
    <location>
        <begin position="43"/>
        <end position="69"/>
    </location>
</feature>
<evidence type="ECO:0000313" key="3">
    <source>
        <dbReference type="Proteomes" id="UP001602322"/>
    </source>
</evidence>
<reference evidence="2 3" key="1">
    <citation type="submission" date="2024-10" db="EMBL/GenBank/DDBJ databases">
        <title>The Natural Products Discovery Center: Release of the First 8490 Sequenced Strains for Exploring Actinobacteria Biosynthetic Diversity.</title>
        <authorList>
            <person name="Kalkreuter E."/>
            <person name="Kautsar S.A."/>
            <person name="Yang D."/>
            <person name="Bader C.D."/>
            <person name="Teijaro C.N."/>
            <person name="Fluegel L."/>
            <person name="Davis C.M."/>
            <person name="Simpson J.R."/>
            <person name="Lauterbach L."/>
            <person name="Steele A.D."/>
            <person name="Gui C."/>
            <person name="Meng S."/>
            <person name="Li G."/>
            <person name="Viehrig K."/>
            <person name="Ye F."/>
            <person name="Su P."/>
            <person name="Kiefer A.F."/>
            <person name="Nichols A."/>
            <person name="Cepeda A.J."/>
            <person name="Yan W."/>
            <person name="Fan B."/>
            <person name="Jiang Y."/>
            <person name="Adhikari A."/>
            <person name="Zheng C.-J."/>
            <person name="Schuster L."/>
            <person name="Cowan T.M."/>
            <person name="Smanski M.J."/>
            <person name="Chevrette M.G."/>
            <person name="De Carvalho L.P.S."/>
            <person name="Shen B."/>
        </authorList>
    </citation>
    <scope>NUCLEOTIDE SEQUENCE [LARGE SCALE GENOMIC DNA]</scope>
    <source>
        <strain evidence="2 3">NPDC012540</strain>
    </source>
</reference>
<dbReference type="Proteomes" id="UP001602322">
    <property type="component" value="Unassembled WGS sequence"/>
</dbReference>
<comment type="caution">
    <text evidence="2">The sequence shown here is derived from an EMBL/GenBank/DDBJ whole genome shotgun (WGS) entry which is preliminary data.</text>
</comment>
<keyword evidence="1" id="KW-1133">Transmembrane helix</keyword>
<feature type="transmembrane region" description="Helical" evidence="1">
    <location>
        <begin position="106"/>
        <end position="128"/>
    </location>
</feature>
<dbReference type="EMBL" id="JBIBEG010000014">
    <property type="protein sequence ID" value="MFF5900605.1"/>
    <property type="molecule type" value="Genomic_DNA"/>
</dbReference>
<feature type="transmembrane region" description="Helical" evidence="1">
    <location>
        <begin position="81"/>
        <end position="100"/>
    </location>
</feature>
<gene>
    <name evidence="2" type="ORF">ACFY8O_32435</name>
</gene>
<proteinExistence type="predicted"/>